<evidence type="ECO:0000313" key="5">
    <source>
        <dbReference type="EMBL" id="ABR49360.1"/>
    </source>
</evidence>
<dbReference type="STRING" id="293826.Amet_3222"/>
<dbReference type="EMBL" id="CP000724">
    <property type="protein sequence ID" value="ABR49360.1"/>
    <property type="molecule type" value="Genomic_DNA"/>
</dbReference>
<proteinExistence type="predicted"/>
<evidence type="ECO:0000313" key="6">
    <source>
        <dbReference type="Proteomes" id="UP000001572"/>
    </source>
</evidence>
<evidence type="ECO:0000256" key="1">
    <source>
        <dbReference type="ARBA" id="ARBA00012524"/>
    </source>
</evidence>
<dbReference type="Proteomes" id="UP000001572">
    <property type="component" value="Chromosome"/>
</dbReference>
<evidence type="ECO:0000256" key="4">
    <source>
        <dbReference type="ARBA" id="ARBA00048574"/>
    </source>
</evidence>
<keyword evidence="2 5" id="KW-0808">Transferase</keyword>
<reference evidence="6" key="1">
    <citation type="journal article" date="2016" name="Genome Announc.">
        <title>Complete genome sequence of Alkaliphilus metalliredigens strain QYMF, an alkaliphilic and metal-reducing bacterium isolated from borax-contaminated leachate ponds.</title>
        <authorList>
            <person name="Hwang C."/>
            <person name="Copeland A."/>
            <person name="Lucas S."/>
            <person name="Lapidus A."/>
            <person name="Barry K."/>
            <person name="Detter J.C."/>
            <person name="Glavina Del Rio T."/>
            <person name="Hammon N."/>
            <person name="Israni S."/>
            <person name="Dalin E."/>
            <person name="Tice H."/>
            <person name="Pitluck S."/>
            <person name="Chertkov O."/>
            <person name="Brettin T."/>
            <person name="Bruce D."/>
            <person name="Han C."/>
            <person name="Schmutz J."/>
            <person name="Larimer F."/>
            <person name="Land M.L."/>
            <person name="Hauser L."/>
            <person name="Kyrpides N."/>
            <person name="Mikhailova N."/>
            <person name="Ye Q."/>
            <person name="Zhou J."/>
            <person name="Richardson P."/>
            <person name="Fields M.W."/>
        </authorList>
    </citation>
    <scope>NUCLEOTIDE SEQUENCE [LARGE SCALE GENOMIC DNA]</scope>
    <source>
        <strain evidence="6">QYMF</strain>
    </source>
</reference>
<comment type="catalytic activity">
    <reaction evidence="4">
        <text>apo-[citrate lyase ACP] + 2'-(5''-triphospho-alpha-D-ribosyl)-3'-dephospho-CoA = holo-[citrate lyase ACP] + diphosphate</text>
        <dbReference type="Rhea" id="RHEA:16333"/>
        <dbReference type="Rhea" id="RHEA-COMP:10157"/>
        <dbReference type="Rhea" id="RHEA-COMP:10158"/>
        <dbReference type="ChEBI" id="CHEBI:29999"/>
        <dbReference type="ChEBI" id="CHEBI:33019"/>
        <dbReference type="ChEBI" id="CHEBI:61378"/>
        <dbReference type="ChEBI" id="CHEBI:82683"/>
        <dbReference type="EC" id="2.7.7.61"/>
    </reaction>
</comment>
<dbReference type="eggNOG" id="COG3697">
    <property type="taxonomic scope" value="Bacteria"/>
</dbReference>
<dbReference type="GO" id="GO:0050519">
    <property type="term" value="F:holo-citrate lyase synthase activity"/>
    <property type="evidence" value="ECO:0007669"/>
    <property type="project" value="UniProtKB-EC"/>
</dbReference>
<dbReference type="NCBIfam" id="TIGR03124">
    <property type="entry name" value="citrate_citX"/>
    <property type="match status" value="1"/>
</dbReference>
<dbReference type="Pfam" id="PF03802">
    <property type="entry name" value="CitX"/>
    <property type="match status" value="1"/>
</dbReference>
<keyword evidence="6" id="KW-1185">Reference proteome</keyword>
<accession>A6TT42</accession>
<keyword evidence="3" id="KW-0548">Nucleotidyltransferase</keyword>
<dbReference type="HOGENOM" id="CLU_104529_1_0_9"/>
<evidence type="ECO:0000256" key="2">
    <source>
        <dbReference type="ARBA" id="ARBA00022679"/>
    </source>
</evidence>
<evidence type="ECO:0000256" key="3">
    <source>
        <dbReference type="ARBA" id="ARBA00022695"/>
    </source>
</evidence>
<dbReference type="InterPro" id="IPR005551">
    <property type="entry name" value="CitX"/>
</dbReference>
<gene>
    <name evidence="5" type="ordered locus">Amet_3222</name>
</gene>
<dbReference type="GO" id="GO:0016829">
    <property type="term" value="F:lyase activity"/>
    <property type="evidence" value="ECO:0007669"/>
    <property type="project" value="UniProtKB-KW"/>
</dbReference>
<dbReference type="AlphaFoldDB" id="A6TT42"/>
<name>A6TT42_ALKMQ</name>
<organism evidence="5 6">
    <name type="scientific">Alkaliphilus metalliredigens (strain QYMF)</name>
    <dbReference type="NCBI Taxonomy" id="293826"/>
    <lineage>
        <taxon>Bacteria</taxon>
        <taxon>Bacillati</taxon>
        <taxon>Bacillota</taxon>
        <taxon>Clostridia</taxon>
        <taxon>Peptostreptococcales</taxon>
        <taxon>Natronincolaceae</taxon>
        <taxon>Alkaliphilus</taxon>
    </lineage>
</organism>
<protein>
    <recommendedName>
        <fullName evidence="1">citrate lyase holo-[acyl-carrier protein] synthase</fullName>
        <ecNumber evidence="1">2.7.7.61</ecNumber>
    </recommendedName>
</protein>
<dbReference type="RefSeq" id="WP_012064325.1">
    <property type="nucleotide sequence ID" value="NC_009633.1"/>
</dbReference>
<dbReference type="EC" id="2.7.7.61" evidence="1"/>
<keyword evidence="5" id="KW-0456">Lyase</keyword>
<dbReference type="KEGG" id="amt:Amet_3222"/>
<dbReference type="OrthoDB" id="3196716at2"/>
<sequence>MKQDLLEKVLEAKEERATYQKQLIDNYQLPLVSLTLNLPGGYFQYTGWENVMEKAVIAIDKAFDNDVMFKDTRVGKWGPEGFWVIDQLLENVKIGTIRIEDIHPLGRLFDIDVINKQGSSISRRDFHIKARKCMICNHDALDCYVGKKHTGEELKLKIDEMIDKGLEKGW</sequence>
<dbReference type="GO" id="GO:0051191">
    <property type="term" value="P:prosthetic group biosynthetic process"/>
    <property type="evidence" value="ECO:0007669"/>
    <property type="project" value="InterPro"/>
</dbReference>